<dbReference type="AlphaFoldDB" id="A0A841KTS8"/>
<feature type="transmembrane region" description="Helical" evidence="2">
    <location>
        <begin position="299"/>
        <end position="321"/>
    </location>
</feature>
<protein>
    <submittedName>
        <fullName evidence="4">Sulfite exporter TauE/SafE/copper chaperone CopZ</fullName>
    </submittedName>
</protein>
<keyword evidence="2" id="KW-0812">Transmembrane</keyword>
<evidence type="ECO:0000256" key="1">
    <source>
        <dbReference type="ARBA" id="ARBA00022723"/>
    </source>
</evidence>
<dbReference type="FunFam" id="3.30.70.100:FF:000001">
    <property type="entry name" value="ATPase copper transporting beta"/>
    <property type="match status" value="1"/>
</dbReference>
<keyword evidence="5" id="KW-1185">Reference proteome</keyword>
<dbReference type="RefSeq" id="WP_184309719.1">
    <property type="nucleotide sequence ID" value="NZ_JACHEN010000007.1"/>
</dbReference>
<proteinExistence type="predicted"/>
<feature type="transmembrane region" description="Helical" evidence="2">
    <location>
        <begin position="184"/>
        <end position="206"/>
    </location>
</feature>
<name>A0A841KTS8_9FIRM</name>
<dbReference type="InterPro" id="IPR006121">
    <property type="entry name" value="HMA_dom"/>
</dbReference>
<feature type="transmembrane region" description="Helical" evidence="2">
    <location>
        <begin position="158"/>
        <end position="178"/>
    </location>
</feature>
<evidence type="ECO:0000256" key="2">
    <source>
        <dbReference type="SAM" id="Phobius"/>
    </source>
</evidence>
<evidence type="ECO:0000313" key="5">
    <source>
        <dbReference type="Proteomes" id="UP000579281"/>
    </source>
</evidence>
<dbReference type="Pfam" id="PF13386">
    <property type="entry name" value="DsbD_2"/>
    <property type="match status" value="1"/>
</dbReference>
<dbReference type="SUPFAM" id="SSF55008">
    <property type="entry name" value="HMA, heavy metal-associated domain"/>
    <property type="match status" value="1"/>
</dbReference>
<dbReference type="EMBL" id="JACHEN010000007">
    <property type="protein sequence ID" value="MBB6215430.1"/>
    <property type="molecule type" value="Genomic_DNA"/>
</dbReference>
<dbReference type="PROSITE" id="PS50846">
    <property type="entry name" value="HMA_2"/>
    <property type="match status" value="1"/>
</dbReference>
<feature type="transmembrane region" description="Helical" evidence="2">
    <location>
        <begin position="227"/>
        <end position="246"/>
    </location>
</feature>
<accession>A0A841KTS8</accession>
<reference evidence="4 5" key="1">
    <citation type="submission" date="2020-08" db="EMBL/GenBank/DDBJ databases">
        <title>Genomic Encyclopedia of Type Strains, Phase IV (KMG-IV): sequencing the most valuable type-strain genomes for metagenomic binning, comparative biology and taxonomic classification.</title>
        <authorList>
            <person name="Goeker M."/>
        </authorList>
    </citation>
    <scope>NUCLEOTIDE SEQUENCE [LARGE SCALE GENOMIC DNA]</scope>
    <source>
        <strain evidence="4 5">DSM 103526</strain>
    </source>
</reference>
<dbReference type="InterPro" id="IPR036163">
    <property type="entry name" value="HMA_dom_sf"/>
</dbReference>
<dbReference type="InterPro" id="IPR039447">
    <property type="entry name" value="UreH-like_TM_dom"/>
</dbReference>
<gene>
    <name evidence="4" type="ORF">HNQ80_001519</name>
</gene>
<dbReference type="Gene3D" id="2.60.40.420">
    <property type="entry name" value="Cupredoxins - blue copper proteins"/>
    <property type="match status" value="2"/>
</dbReference>
<dbReference type="PANTHER" id="PTHR42208:SF1">
    <property type="entry name" value="HEAVY METAL TRANSPORTER"/>
    <property type="match status" value="1"/>
</dbReference>
<evidence type="ECO:0000259" key="3">
    <source>
        <dbReference type="PROSITE" id="PS50846"/>
    </source>
</evidence>
<keyword evidence="1" id="KW-0479">Metal-binding</keyword>
<dbReference type="Proteomes" id="UP000579281">
    <property type="component" value="Unassembled WGS sequence"/>
</dbReference>
<sequence length="586" mass="63285">MKNKVILYIDGMTCGSCERRIENSLSVLEGVEKVKASFHQSKVEIIYQGDKVSKRMFIAVVERLGYAVTDKPKTGLGNILPLLILLFGGYYIIQNTVGFNFIPEVSDEMGYGLLFVVGLLTSVHCVAMCGGIALSQGVGDTQQKRKFMPSLLYNTGRVISYTVIGGIVGGLGAVLTPSGQFKGIVAVGAGIFMVMMGLKMLNIFRLPPWFKLRIPGMSYRKIEASNPIKPLIIGLFNGFMPCGPLQTMQLYALGTGSIAKGALSMFFFSLGTVPLLFLFAAIASVISGRLSRGMMKVSAGLVIILGVIMLNRGLALSGFALDLSFLKGSLNEIPEIRMEDGKQVVNLVVDASGYTPNIPIVQVGVPVKMILDVGNINGCNNPIVIPEYGVEIDLKSSEPVVEFTPTKEGIIRISCWMGMITTKLTAVADPANLDAQDLENEEESVFGSNGFFEGQYETAVEVENKAAVATIDGNIQTIEMDVAGYAYTPNILVIQKGLATRWIINGVELNGCNYVLSIPDAAFYRELEEGKNEIRFTPDKTGELLFTCGMNMLAGKIVIVDDLNNVDLQALEQSRIEIPGGGASCH</sequence>
<feature type="transmembrane region" description="Helical" evidence="2">
    <location>
        <begin position="113"/>
        <end position="138"/>
    </location>
</feature>
<comment type="caution">
    <text evidence="4">The sequence shown here is derived from an EMBL/GenBank/DDBJ whole genome shotgun (WGS) entry which is preliminary data.</text>
</comment>
<dbReference type="GO" id="GO:0046872">
    <property type="term" value="F:metal ion binding"/>
    <property type="evidence" value="ECO:0007669"/>
    <property type="project" value="UniProtKB-KW"/>
</dbReference>
<dbReference type="SUPFAM" id="SSF49503">
    <property type="entry name" value="Cupredoxins"/>
    <property type="match status" value="2"/>
</dbReference>
<evidence type="ECO:0000313" key="4">
    <source>
        <dbReference type="EMBL" id="MBB6215430.1"/>
    </source>
</evidence>
<dbReference type="PANTHER" id="PTHR42208">
    <property type="entry name" value="HEAVY METAL TRANSPORTER-RELATED"/>
    <property type="match status" value="1"/>
</dbReference>
<dbReference type="PROSITE" id="PS01047">
    <property type="entry name" value="HMA_1"/>
    <property type="match status" value="1"/>
</dbReference>
<feature type="transmembrane region" description="Helical" evidence="2">
    <location>
        <begin position="75"/>
        <end position="93"/>
    </location>
</feature>
<dbReference type="Gene3D" id="3.30.70.100">
    <property type="match status" value="1"/>
</dbReference>
<dbReference type="InterPro" id="IPR008972">
    <property type="entry name" value="Cupredoxin"/>
</dbReference>
<dbReference type="InterPro" id="IPR017969">
    <property type="entry name" value="Heavy-metal-associated_CS"/>
</dbReference>
<organism evidence="4 5">
    <name type="scientific">Anaerosolibacter carboniphilus</name>
    <dbReference type="NCBI Taxonomy" id="1417629"/>
    <lineage>
        <taxon>Bacteria</taxon>
        <taxon>Bacillati</taxon>
        <taxon>Bacillota</taxon>
        <taxon>Clostridia</taxon>
        <taxon>Peptostreptococcales</taxon>
        <taxon>Thermotaleaceae</taxon>
        <taxon>Anaerosolibacter</taxon>
    </lineage>
</organism>
<keyword evidence="2" id="KW-0472">Membrane</keyword>
<dbReference type="CDD" id="cd00371">
    <property type="entry name" value="HMA"/>
    <property type="match status" value="1"/>
</dbReference>
<dbReference type="Pfam" id="PF00403">
    <property type="entry name" value="HMA"/>
    <property type="match status" value="1"/>
</dbReference>
<feature type="transmembrane region" description="Helical" evidence="2">
    <location>
        <begin position="266"/>
        <end position="287"/>
    </location>
</feature>
<keyword evidence="2" id="KW-1133">Transmembrane helix</keyword>
<feature type="domain" description="HMA" evidence="3">
    <location>
        <begin position="3"/>
        <end position="69"/>
    </location>
</feature>